<dbReference type="STRING" id="1423807.FD16_GL001774"/>
<keyword evidence="1" id="KW-0175">Coiled coil</keyword>
<dbReference type="PATRIC" id="fig|1423807.3.peg.1816"/>
<dbReference type="OrthoDB" id="9913896at2"/>
<feature type="coiled-coil region" evidence="1">
    <location>
        <begin position="34"/>
        <end position="92"/>
    </location>
</feature>
<gene>
    <name evidence="2" type="ORF">FD16_GL001774</name>
</gene>
<reference evidence="2 3" key="1">
    <citation type="journal article" date="2015" name="Genome Announc.">
        <title>Expanding the biotechnology potential of lactobacilli through comparative genomics of 213 strains and associated genera.</title>
        <authorList>
            <person name="Sun Z."/>
            <person name="Harris H.M."/>
            <person name="McCann A."/>
            <person name="Guo C."/>
            <person name="Argimon S."/>
            <person name="Zhang W."/>
            <person name="Yang X."/>
            <person name="Jeffery I.B."/>
            <person name="Cooney J.C."/>
            <person name="Kagawa T.F."/>
            <person name="Liu W."/>
            <person name="Song Y."/>
            <person name="Salvetti E."/>
            <person name="Wrobel A."/>
            <person name="Rasinkangas P."/>
            <person name="Parkhill J."/>
            <person name="Rea M.C."/>
            <person name="O'Sullivan O."/>
            <person name="Ritari J."/>
            <person name="Douillard F.P."/>
            <person name="Paul Ross R."/>
            <person name="Yang R."/>
            <person name="Briner A.E."/>
            <person name="Felis G.E."/>
            <person name="de Vos W.M."/>
            <person name="Barrangou R."/>
            <person name="Klaenhammer T.R."/>
            <person name="Caufield P.W."/>
            <person name="Cui Y."/>
            <person name="Zhang H."/>
            <person name="O'Toole P.W."/>
        </authorList>
    </citation>
    <scope>NUCLEOTIDE SEQUENCE [LARGE SCALE GENOMIC DNA]</scope>
    <source>
        <strain evidence="2 3">DSM 5007</strain>
    </source>
</reference>
<dbReference type="EMBL" id="AZGF01000040">
    <property type="protein sequence ID" value="KRM09545.1"/>
    <property type="molecule type" value="Genomic_DNA"/>
</dbReference>
<proteinExistence type="predicted"/>
<comment type="caution">
    <text evidence="2">The sequence shown here is derived from an EMBL/GenBank/DDBJ whole genome shotgun (WGS) entry which is preliminary data.</text>
</comment>
<accession>A0A0R1W211</accession>
<evidence type="ECO:0000256" key="1">
    <source>
        <dbReference type="SAM" id="Coils"/>
    </source>
</evidence>
<evidence type="ECO:0000313" key="3">
    <source>
        <dbReference type="Proteomes" id="UP000051820"/>
    </source>
</evidence>
<dbReference type="Proteomes" id="UP000051820">
    <property type="component" value="Unassembled WGS sequence"/>
</dbReference>
<dbReference type="RefSeq" id="WP_010622290.1">
    <property type="nucleotide sequence ID" value="NZ_AZGF01000040.1"/>
</dbReference>
<name>A0A0R1W211_9LACO</name>
<sequence length="162" mass="18456">MPKITINAKMIGIDKPIEVFTSIYNHDLASKMSIKLKETNIKNLKYNLELAKQQELAEKSDKEDSQEELSELEELKIQLKNAQKSLEDEKEDQDFTDTAFEFIKEVLGLNAKQLKAARKSLDGEGLGAFTYYLISRVNEGPDYDPQIILDAEIDEDEDPKKG</sequence>
<organism evidence="2 3">
    <name type="scientific">Paucilactobacillus suebicus DSM 5007 = KCTC 3549</name>
    <dbReference type="NCBI Taxonomy" id="1423807"/>
    <lineage>
        <taxon>Bacteria</taxon>
        <taxon>Bacillati</taxon>
        <taxon>Bacillota</taxon>
        <taxon>Bacilli</taxon>
        <taxon>Lactobacillales</taxon>
        <taxon>Lactobacillaceae</taxon>
        <taxon>Paucilactobacillus</taxon>
    </lineage>
</organism>
<dbReference type="AlphaFoldDB" id="A0A0R1W211"/>
<evidence type="ECO:0008006" key="4">
    <source>
        <dbReference type="Google" id="ProtNLM"/>
    </source>
</evidence>
<protein>
    <recommendedName>
        <fullName evidence="4">Phage protein</fullName>
    </recommendedName>
</protein>
<keyword evidence="3" id="KW-1185">Reference proteome</keyword>
<evidence type="ECO:0000313" key="2">
    <source>
        <dbReference type="EMBL" id="KRM09545.1"/>
    </source>
</evidence>